<dbReference type="CDD" id="cd17470">
    <property type="entry name" value="T3SS_Flik_C"/>
    <property type="match status" value="1"/>
</dbReference>
<gene>
    <name evidence="3" type="ORF">BREV_BREV_02407</name>
</gene>
<dbReference type="AlphaFoldDB" id="A0A7Z8Y5Z1"/>
<dbReference type="InterPro" id="IPR021136">
    <property type="entry name" value="Flagellar_hook_control-like_C"/>
</dbReference>
<sequence>MAGFRQDLIFPFLINEYATGPPLATGCWKNQAQQAPPSPEGRLPFMPSAFAMFASAPPASAGSAAAAPGATDSETASLFSSNLADAIQGVKADAAKAEAAHRTPGRLSLPVISSPEMEAAETSDASPTLAEAVDVAPDALIAGEAPTSDAAADTEQTDTPVAPSDLAAAPQPPLPQSAPVAAPIVAPTTASEPSLETAAAEDASVGQTTAALEQGAAAGVTVEPSAQQNATAATETALVEAGPAPPPIPDVPGQTPINGSAETSAHEQSLAQNHETAAAAPVAPDVDQTLAALAAQQVHAAESSPPVAEDAMTTKAPLPESGMTEQGSAGVKNASPSASDKSAVAADASIVKPAEKAATKPVSEPVQSAGASAASPKIETAAPKMDVKVSIQSANLAAQPVQTVAVISSLAVGEAVQAIDAKVEVPTEPSDTGSAPVIATSQPTESAPAKAATTPVTNAAQPNPASTKAAPAPAPAEASQGQNVAQPALGDHIAMADATPPPAQNAASTEAAPTGTVPVLDAAMTSLDPATPVEGATEARALDAATTTTQTTSASSLSRATIETTAHLAAQIARKLEGRSTRFDMVLTPEDLGRVDVSLEIGADGRLAARLAFDNPAAAAELRGRADELRRQLQDAGFQLASDSLDFTQRDTSSGGGFDRQQQQHQSLFARGARLTAQADLSIAPPQGAWTNHSQTRDRVDVRV</sequence>
<feature type="compositionally biased region" description="Low complexity" evidence="1">
    <location>
        <begin position="177"/>
        <end position="190"/>
    </location>
</feature>
<feature type="compositionally biased region" description="Low complexity" evidence="1">
    <location>
        <begin position="334"/>
        <end position="349"/>
    </location>
</feature>
<feature type="region of interest" description="Disordered" evidence="1">
    <location>
        <begin position="240"/>
        <end position="279"/>
    </location>
</feature>
<dbReference type="PROSITE" id="PS51257">
    <property type="entry name" value="PROKAR_LIPOPROTEIN"/>
    <property type="match status" value="1"/>
</dbReference>
<feature type="region of interest" description="Disordered" evidence="1">
    <location>
        <begin position="296"/>
        <end position="380"/>
    </location>
</feature>
<feature type="region of interest" description="Disordered" evidence="1">
    <location>
        <begin position="424"/>
        <end position="483"/>
    </location>
</feature>
<feature type="region of interest" description="Disordered" evidence="1">
    <location>
        <begin position="146"/>
        <end position="211"/>
    </location>
</feature>
<reference evidence="3 4" key="1">
    <citation type="submission" date="2018-11" db="EMBL/GenBank/DDBJ databases">
        <authorList>
            <person name="Peiro R."/>
            <person name="Begona"/>
            <person name="Cbmso G."/>
            <person name="Lopez M."/>
            <person name="Gonzalez S."/>
            <person name="Sacristan E."/>
            <person name="Castillo E."/>
        </authorList>
    </citation>
    <scope>NUCLEOTIDE SEQUENCE [LARGE SCALE GENOMIC DNA]</scope>
    <source>
        <strain evidence="3">Brev_genome</strain>
    </source>
</reference>
<name>A0A7Z8Y5Z1_9CAUL</name>
<proteinExistence type="predicted"/>
<feature type="region of interest" description="Disordered" evidence="1">
    <location>
        <begin position="216"/>
        <end position="235"/>
    </location>
</feature>
<feature type="compositionally biased region" description="Polar residues" evidence="1">
    <location>
        <begin position="255"/>
        <end position="275"/>
    </location>
</feature>
<feature type="compositionally biased region" description="Polar residues" evidence="1">
    <location>
        <begin position="429"/>
        <end position="445"/>
    </location>
</feature>
<feature type="compositionally biased region" description="Basic and acidic residues" evidence="1">
    <location>
        <begin position="695"/>
        <end position="704"/>
    </location>
</feature>
<evidence type="ECO:0000313" key="3">
    <source>
        <dbReference type="EMBL" id="VDC50978.1"/>
    </source>
</evidence>
<dbReference type="Gene3D" id="3.30.750.140">
    <property type="match status" value="1"/>
</dbReference>
<comment type="caution">
    <text evidence="3">The sequence shown here is derived from an EMBL/GenBank/DDBJ whole genome shotgun (WGS) entry which is preliminary data.</text>
</comment>
<evidence type="ECO:0000259" key="2">
    <source>
        <dbReference type="Pfam" id="PF02120"/>
    </source>
</evidence>
<feature type="domain" description="Flagellar hook-length control protein-like C-terminal" evidence="2">
    <location>
        <begin position="572"/>
        <end position="649"/>
    </location>
</feature>
<organism evidence="3 4">
    <name type="scientific">Brevundimonas mediterranea</name>
    <dbReference type="NCBI Taxonomy" id="74329"/>
    <lineage>
        <taxon>Bacteria</taxon>
        <taxon>Pseudomonadati</taxon>
        <taxon>Pseudomonadota</taxon>
        <taxon>Alphaproteobacteria</taxon>
        <taxon>Caulobacterales</taxon>
        <taxon>Caulobacteraceae</taxon>
        <taxon>Brevundimonas</taxon>
    </lineage>
</organism>
<feature type="region of interest" description="Disordered" evidence="1">
    <location>
        <begin position="684"/>
        <end position="704"/>
    </location>
</feature>
<feature type="compositionally biased region" description="Low complexity" evidence="1">
    <location>
        <begin position="462"/>
        <end position="478"/>
    </location>
</feature>
<dbReference type="InterPro" id="IPR038610">
    <property type="entry name" value="FliK-like_C_sf"/>
</dbReference>
<dbReference type="Pfam" id="PF02120">
    <property type="entry name" value="Flg_hook"/>
    <property type="match status" value="1"/>
</dbReference>
<keyword evidence="4" id="KW-1185">Reference proteome</keyword>
<accession>A0A7Z8Y5Z1</accession>
<evidence type="ECO:0000256" key="1">
    <source>
        <dbReference type="SAM" id="MobiDB-lite"/>
    </source>
</evidence>
<dbReference type="Proteomes" id="UP000289220">
    <property type="component" value="Unassembled WGS sequence"/>
</dbReference>
<evidence type="ECO:0000313" key="4">
    <source>
        <dbReference type="Proteomes" id="UP000289220"/>
    </source>
</evidence>
<protein>
    <recommendedName>
        <fullName evidence="2">Flagellar hook-length control protein-like C-terminal domain-containing protein</fullName>
    </recommendedName>
</protein>
<dbReference type="EMBL" id="UXHF01000053">
    <property type="protein sequence ID" value="VDC50978.1"/>
    <property type="molecule type" value="Genomic_DNA"/>
</dbReference>